<evidence type="ECO:0000259" key="2">
    <source>
        <dbReference type="Pfam" id="PF12728"/>
    </source>
</evidence>
<dbReference type="AlphaFoldDB" id="A0A150Q4N4"/>
<dbReference type="InterPro" id="IPR041657">
    <property type="entry name" value="HTH_17"/>
</dbReference>
<evidence type="ECO:0000313" key="4">
    <source>
        <dbReference type="Proteomes" id="UP000075260"/>
    </source>
</evidence>
<dbReference type="Proteomes" id="UP000075260">
    <property type="component" value="Unassembled WGS sequence"/>
</dbReference>
<dbReference type="RefSeq" id="WP_061612435.1">
    <property type="nucleotide sequence ID" value="NZ_JEMA01001057.1"/>
</dbReference>
<comment type="caution">
    <text evidence="3">The sequence shown here is derived from an EMBL/GenBank/DDBJ whole genome shotgun (WGS) entry which is preliminary data.</text>
</comment>
<name>A0A150Q4N4_SORCE</name>
<accession>A0A150Q4N4</accession>
<evidence type="ECO:0000256" key="1">
    <source>
        <dbReference type="SAM" id="MobiDB-lite"/>
    </source>
</evidence>
<feature type="domain" description="Helix-turn-helix" evidence="2">
    <location>
        <begin position="103"/>
        <end position="147"/>
    </location>
</feature>
<gene>
    <name evidence="3" type="ORF">BE15_40825</name>
</gene>
<feature type="region of interest" description="Disordered" evidence="1">
    <location>
        <begin position="150"/>
        <end position="174"/>
    </location>
</feature>
<dbReference type="OrthoDB" id="5495661at2"/>
<protein>
    <recommendedName>
        <fullName evidence="2">Helix-turn-helix domain-containing protein</fullName>
    </recommendedName>
</protein>
<sequence length="268" mass="29459">MKTQYTLLSGETVEFATPTGELGTFLCRVMAAAKDPSVSEAELTDLVLGPENPLLDRTSVAGRSVATADVYRDPAFHVMLDCVARKRLPLDAAVTTSRTRYTVTVPEAAQQLGISESAVRQAIYAGRLRASKEGGTYYLDPHSVASYRVSKRGPRRQDQEAKGPPGGMLDARIGSGPDASFRVKHSRDDFELTEKRGPEWTGMIPSGWRRIAVLGTSKELSRYWEIEPAEGESVLHFEGFYLRGGFRIVETVSTTQRAVAAFKAFQPR</sequence>
<dbReference type="EMBL" id="JEMA01001057">
    <property type="protein sequence ID" value="KYF62880.1"/>
    <property type="molecule type" value="Genomic_DNA"/>
</dbReference>
<dbReference type="Pfam" id="PF12728">
    <property type="entry name" value="HTH_17"/>
    <property type="match status" value="1"/>
</dbReference>
<evidence type="ECO:0000313" key="3">
    <source>
        <dbReference type="EMBL" id="KYF62880.1"/>
    </source>
</evidence>
<organism evidence="3 4">
    <name type="scientific">Sorangium cellulosum</name>
    <name type="common">Polyangium cellulosum</name>
    <dbReference type="NCBI Taxonomy" id="56"/>
    <lineage>
        <taxon>Bacteria</taxon>
        <taxon>Pseudomonadati</taxon>
        <taxon>Myxococcota</taxon>
        <taxon>Polyangia</taxon>
        <taxon>Polyangiales</taxon>
        <taxon>Polyangiaceae</taxon>
        <taxon>Sorangium</taxon>
    </lineage>
</organism>
<proteinExistence type="predicted"/>
<reference evidence="3 4" key="1">
    <citation type="submission" date="2014-02" db="EMBL/GenBank/DDBJ databases">
        <title>The small core and large imbalanced accessory genome model reveals a collaborative survival strategy of Sorangium cellulosum strains in nature.</title>
        <authorList>
            <person name="Han K."/>
            <person name="Peng R."/>
            <person name="Blom J."/>
            <person name="Li Y.-Z."/>
        </authorList>
    </citation>
    <scope>NUCLEOTIDE SEQUENCE [LARGE SCALE GENOMIC DNA]</scope>
    <source>
        <strain evidence="3 4">So0008-312</strain>
    </source>
</reference>